<dbReference type="AlphaFoldDB" id="A0A845QWC9"/>
<evidence type="ECO:0000313" key="1">
    <source>
        <dbReference type="EMBL" id="NBI06815.1"/>
    </source>
</evidence>
<proteinExistence type="predicted"/>
<gene>
    <name evidence="1" type="ORF">D3Z33_08060</name>
</gene>
<comment type="caution">
    <text evidence="1">The sequence shown here is derived from an EMBL/GenBank/DDBJ whole genome shotgun (WGS) entry which is preliminary data.</text>
</comment>
<organism evidence="1 2">
    <name type="scientific">Senegalia massiliensis</name>
    <dbReference type="NCBI Taxonomy" id="1720316"/>
    <lineage>
        <taxon>Bacteria</taxon>
        <taxon>Bacillati</taxon>
        <taxon>Bacillota</taxon>
        <taxon>Clostridia</taxon>
        <taxon>Eubacteriales</taxon>
        <taxon>Clostridiaceae</taxon>
        <taxon>Senegalia</taxon>
    </lineage>
</organism>
<evidence type="ECO:0000313" key="2">
    <source>
        <dbReference type="Proteomes" id="UP000467132"/>
    </source>
</evidence>
<dbReference type="EMBL" id="QXXA01000007">
    <property type="protein sequence ID" value="NBI06815.1"/>
    <property type="molecule type" value="Genomic_DNA"/>
</dbReference>
<reference evidence="1 2" key="1">
    <citation type="submission" date="2018-08" db="EMBL/GenBank/DDBJ databases">
        <title>Murine metabolic-syndrome-specific gut microbial biobank.</title>
        <authorList>
            <person name="Liu C."/>
        </authorList>
    </citation>
    <scope>NUCLEOTIDE SEQUENCE [LARGE SCALE GENOMIC DNA]</scope>
    <source>
        <strain evidence="1 2">583</strain>
    </source>
</reference>
<keyword evidence="2" id="KW-1185">Reference proteome</keyword>
<accession>A0A845QWC9</accession>
<dbReference type="OrthoDB" id="1727081at2"/>
<dbReference type="Proteomes" id="UP000467132">
    <property type="component" value="Unassembled WGS sequence"/>
</dbReference>
<sequence length="451" mass="54599">MDKNELTNNIKISSKNQNNVIMKLSILEIFFREKNIIKSEEKIRGIISNLEDQNTKIIELKTEIFNNIINIKDDFSSISKKNINYYIDIRNDIHKTLMDLSRYLTEISYYNNIYYDFLSRKQFDKNIPISFEDFYKKIYDYLMIDKMTINQKIAEVIWVIPMKITKQKYYSILSNSLKKSFKNLNKEKCEILFKRYKSIFNGTLEWEYVNAFDKYFRITQNYKEVDYKHISQEELDKNFIDSKNIIREIEDLLEFLRELGLIINKFIIVHMIIDEMDKEDKKKVEIFLQDLTKYDYKMLLNKSNEIESDLMKVTKVYQEDTQNIINNNIGIDKNLEDIYSKTEKILSYLNDYYIESEELLIKNDESIEQNYLDKLISNFIEFIERNIKNMDNTNRKIRMKKILTLLEIPFNTPDDFFDYLKSSIEFNNDRKEIQYIMNEVYNILNHKKSSH</sequence>
<protein>
    <submittedName>
        <fullName evidence="1">Uncharacterized protein</fullName>
    </submittedName>
</protein>
<name>A0A845QWC9_9CLOT</name>
<dbReference type="RefSeq" id="WP_160197284.1">
    <property type="nucleotide sequence ID" value="NZ_QXXA01000007.1"/>
</dbReference>